<comment type="caution">
    <text evidence="1">The sequence shown here is derived from an EMBL/GenBank/DDBJ whole genome shotgun (WGS) entry which is preliminary data.</text>
</comment>
<proteinExistence type="predicted"/>
<accession>A0A0F9TLK9</accession>
<dbReference type="AlphaFoldDB" id="A0A0F9TLK9"/>
<name>A0A0F9TLK9_9ZZZZ</name>
<dbReference type="EMBL" id="LAZR01000303">
    <property type="protein sequence ID" value="KKN75772.1"/>
    <property type="molecule type" value="Genomic_DNA"/>
</dbReference>
<evidence type="ECO:0000313" key="1">
    <source>
        <dbReference type="EMBL" id="KKN75772.1"/>
    </source>
</evidence>
<sequence length="71" mass="8432">MRLKYRFIYFTEKRHPLFPEVYAFECRSNRTKGLLGIIIVGDFGKWELQPEPMMGFTVQCLKDIVDFIGQL</sequence>
<reference evidence="1" key="1">
    <citation type="journal article" date="2015" name="Nature">
        <title>Complex archaea that bridge the gap between prokaryotes and eukaryotes.</title>
        <authorList>
            <person name="Spang A."/>
            <person name="Saw J.H."/>
            <person name="Jorgensen S.L."/>
            <person name="Zaremba-Niedzwiedzka K."/>
            <person name="Martijn J."/>
            <person name="Lind A.E."/>
            <person name="van Eijk R."/>
            <person name="Schleper C."/>
            <person name="Guy L."/>
            <person name="Ettema T.J."/>
        </authorList>
    </citation>
    <scope>NUCLEOTIDE SEQUENCE</scope>
</reference>
<gene>
    <name evidence="1" type="ORF">LCGC14_0376480</name>
</gene>
<protein>
    <submittedName>
        <fullName evidence="1">Uncharacterized protein</fullName>
    </submittedName>
</protein>
<organism evidence="1">
    <name type="scientific">marine sediment metagenome</name>
    <dbReference type="NCBI Taxonomy" id="412755"/>
    <lineage>
        <taxon>unclassified sequences</taxon>
        <taxon>metagenomes</taxon>
        <taxon>ecological metagenomes</taxon>
    </lineage>
</organism>